<sequence>MTQRGVSVINTKLKPFYMKRMYALSLLFSVLGLTLCLFETNAQEPPLSDRIVFEEIDGILSVEAEYFYKQTHDEQRKWYVTHKENLPNVGRDEDTPHIFESSNNAYLEVLPDTRITHDDKLIPGENFSNEPGKMAILYYKVAFKHPGRYYVWVRAFSAGGEDNGIHVGLDGTWPDSGQRMQWCEGKHKWHWESKQRTEAVHCGEPWKIYLDIETPGEHEIMFSLREDGFEFDKFILAKGTTFVPEGQGPAATISNGKLPTAFEKVSENFKFN</sequence>
<name>A0A1G9IM96_9FLAO</name>
<proteinExistence type="predicted"/>
<protein>
    <recommendedName>
        <fullName evidence="3">Gylcosyl hydrolase 115 C-terminal domain-containing protein</fullName>
    </recommendedName>
</protein>
<accession>A0A1G9IM96</accession>
<dbReference type="Gene3D" id="2.60.120.1620">
    <property type="match status" value="1"/>
</dbReference>
<evidence type="ECO:0000313" key="1">
    <source>
        <dbReference type="EMBL" id="SDL26216.1"/>
    </source>
</evidence>
<dbReference type="AlphaFoldDB" id="A0A1G9IM96"/>
<evidence type="ECO:0000313" key="2">
    <source>
        <dbReference type="Proteomes" id="UP000199440"/>
    </source>
</evidence>
<evidence type="ECO:0008006" key="3">
    <source>
        <dbReference type="Google" id="ProtNLM"/>
    </source>
</evidence>
<gene>
    <name evidence="1" type="ORF">SAMN04488514_101193</name>
</gene>
<keyword evidence="2" id="KW-1185">Reference proteome</keyword>
<dbReference type="EMBL" id="FNGV01000001">
    <property type="protein sequence ID" value="SDL26216.1"/>
    <property type="molecule type" value="Genomic_DNA"/>
</dbReference>
<organism evidence="1 2">
    <name type="scientific">Kriegella aquimaris</name>
    <dbReference type="NCBI Taxonomy" id="192904"/>
    <lineage>
        <taxon>Bacteria</taxon>
        <taxon>Pseudomonadati</taxon>
        <taxon>Bacteroidota</taxon>
        <taxon>Flavobacteriia</taxon>
        <taxon>Flavobacteriales</taxon>
        <taxon>Flavobacteriaceae</taxon>
        <taxon>Kriegella</taxon>
    </lineage>
</organism>
<reference evidence="2" key="1">
    <citation type="submission" date="2016-10" db="EMBL/GenBank/DDBJ databases">
        <authorList>
            <person name="Varghese N."/>
            <person name="Submissions S."/>
        </authorList>
    </citation>
    <scope>NUCLEOTIDE SEQUENCE [LARGE SCALE GENOMIC DNA]</scope>
    <source>
        <strain evidence="2">DSM 19886</strain>
    </source>
</reference>
<dbReference type="STRING" id="192904.SAMN04488514_101193"/>
<dbReference type="Proteomes" id="UP000199440">
    <property type="component" value="Unassembled WGS sequence"/>
</dbReference>